<reference evidence="2" key="1">
    <citation type="journal article" date="2019" name="Int. J. Syst. Evol. Microbiol.">
        <title>The Global Catalogue of Microorganisms (GCM) 10K type strain sequencing project: providing services to taxonomists for standard genome sequencing and annotation.</title>
        <authorList>
            <consortium name="The Broad Institute Genomics Platform"/>
            <consortium name="The Broad Institute Genome Sequencing Center for Infectious Disease"/>
            <person name="Wu L."/>
            <person name="Ma J."/>
        </authorList>
    </citation>
    <scope>NUCLEOTIDE SEQUENCE [LARGE SCALE GENOMIC DNA]</scope>
    <source>
        <strain evidence="2">JCM 17386</strain>
    </source>
</reference>
<organism evidence="1 2">
    <name type="scientific">Flavobacterium chungbukense</name>
    <dbReference type="NCBI Taxonomy" id="877464"/>
    <lineage>
        <taxon>Bacteria</taxon>
        <taxon>Pseudomonadati</taxon>
        <taxon>Bacteroidota</taxon>
        <taxon>Flavobacteriia</taxon>
        <taxon>Flavobacteriales</taxon>
        <taxon>Flavobacteriaceae</taxon>
        <taxon>Flavobacterium</taxon>
    </lineage>
</organism>
<dbReference type="InterPro" id="IPR009061">
    <property type="entry name" value="DNA-bd_dom_put_sf"/>
</dbReference>
<dbReference type="SUPFAM" id="SSF46955">
    <property type="entry name" value="Putative DNA-binding domain"/>
    <property type="match status" value="1"/>
</dbReference>
<gene>
    <name evidence="1" type="ORF">GCM10022250_12540</name>
</gene>
<sequence>MQKEEKLIIRKKLSIMKKEKWESYLMKVKELIEPVTAKLETIDSKVSQGKTLRPEYYRNEDLKKMFGLSNNTIIKYRQTGILPYTKLGDIFLYDSGKIDKILRSNES</sequence>
<dbReference type="Proteomes" id="UP001501333">
    <property type="component" value="Unassembled WGS sequence"/>
</dbReference>
<evidence type="ECO:0000313" key="2">
    <source>
        <dbReference type="Proteomes" id="UP001501333"/>
    </source>
</evidence>
<keyword evidence="2" id="KW-1185">Reference proteome</keyword>
<dbReference type="PANTHER" id="PTHR34585">
    <property type="match status" value="1"/>
</dbReference>
<comment type="caution">
    <text evidence="1">The sequence shown here is derived from an EMBL/GenBank/DDBJ whole genome shotgun (WGS) entry which is preliminary data.</text>
</comment>
<evidence type="ECO:0000313" key="1">
    <source>
        <dbReference type="EMBL" id="GAA4126113.1"/>
    </source>
</evidence>
<name>A0ABP7XU97_9FLAO</name>
<evidence type="ECO:0008006" key="3">
    <source>
        <dbReference type="Google" id="ProtNLM"/>
    </source>
</evidence>
<protein>
    <recommendedName>
        <fullName evidence="3">Helix-turn-helix domain-containing protein</fullName>
    </recommendedName>
</protein>
<dbReference type="EMBL" id="BAABAO010000003">
    <property type="protein sequence ID" value="GAA4126113.1"/>
    <property type="molecule type" value="Genomic_DNA"/>
</dbReference>
<dbReference type="PANTHER" id="PTHR34585:SF22">
    <property type="entry name" value="HELIX-TURN-HELIX DOMAIN-CONTAINING PROTEIN"/>
    <property type="match status" value="1"/>
</dbReference>
<accession>A0ABP7XU97</accession>
<proteinExistence type="predicted"/>